<dbReference type="Gene3D" id="3.30.700.10">
    <property type="entry name" value="Glycoprotein, Type 4 Pilin"/>
    <property type="match status" value="1"/>
</dbReference>
<dbReference type="Proteomes" id="UP001294570">
    <property type="component" value="Unassembled WGS sequence"/>
</dbReference>
<organism evidence="2 3">
    <name type="scientific">Denitrificimonas halotolerans</name>
    <dbReference type="NCBI Taxonomy" id="3098930"/>
    <lineage>
        <taxon>Bacteria</taxon>
        <taxon>Pseudomonadati</taxon>
        <taxon>Pseudomonadota</taxon>
        <taxon>Gammaproteobacteria</taxon>
        <taxon>Pseudomonadales</taxon>
        <taxon>Pseudomonadaceae</taxon>
        <taxon>Denitrificimonas</taxon>
    </lineage>
</organism>
<dbReference type="InterPro" id="IPR012902">
    <property type="entry name" value="N_methyl_site"/>
</dbReference>
<keyword evidence="1" id="KW-0812">Transmembrane</keyword>
<protein>
    <submittedName>
        <fullName evidence="2">Type IV pilin protein</fullName>
    </submittedName>
</protein>
<accession>A0ABU5GV74</accession>
<keyword evidence="1" id="KW-1133">Transmembrane helix</keyword>
<evidence type="ECO:0000313" key="3">
    <source>
        <dbReference type="Proteomes" id="UP001294570"/>
    </source>
</evidence>
<gene>
    <name evidence="2" type="ORF">TOI97_08240</name>
</gene>
<dbReference type="PROSITE" id="PS00409">
    <property type="entry name" value="PROKAR_NTER_METHYL"/>
    <property type="match status" value="1"/>
</dbReference>
<evidence type="ECO:0000313" key="2">
    <source>
        <dbReference type="EMBL" id="MDY7219553.1"/>
    </source>
</evidence>
<keyword evidence="3" id="KW-1185">Reference proteome</keyword>
<dbReference type="InterPro" id="IPR031982">
    <property type="entry name" value="PilE-like"/>
</dbReference>
<comment type="caution">
    <text evidence="2">The sequence shown here is derived from an EMBL/GenBank/DDBJ whole genome shotgun (WGS) entry which is preliminary data.</text>
</comment>
<name>A0ABU5GV74_9GAMM</name>
<dbReference type="InterPro" id="IPR045584">
    <property type="entry name" value="Pilin-like"/>
</dbReference>
<reference evidence="2 3" key="1">
    <citation type="submission" date="2023-12" db="EMBL/GenBank/DDBJ databases">
        <title>Denitrificimonas halotolerans sp. nov.,a novel species isolated from landfill leachate.</title>
        <authorList>
            <person name="Wang S."/>
        </authorList>
    </citation>
    <scope>NUCLEOTIDE SEQUENCE [LARGE SCALE GENOMIC DNA]</scope>
    <source>
        <strain evidence="2 3">JX-1</strain>
    </source>
</reference>
<dbReference type="Pfam" id="PF16732">
    <property type="entry name" value="ComP_DUS"/>
    <property type="match status" value="1"/>
</dbReference>
<proteinExistence type="predicted"/>
<evidence type="ECO:0000256" key="1">
    <source>
        <dbReference type="SAM" id="Phobius"/>
    </source>
</evidence>
<feature type="transmembrane region" description="Helical" evidence="1">
    <location>
        <begin position="13"/>
        <end position="31"/>
    </location>
</feature>
<dbReference type="RefSeq" id="WP_321553642.1">
    <property type="nucleotide sequence ID" value="NZ_JAXIVU010000009.1"/>
</dbReference>
<keyword evidence="1" id="KW-0472">Membrane</keyword>
<dbReference type="Pfam" id="PF07963">
    <property type="entry name" value="N_methyl"/>
    <property type="match status" value="1"/>
</dbReference>
<dbReference type="NCBIfam" id="TIGR02532">
    <property type="entry name" value="IV_pilin_GFxxxE"/>
    <property type="match status" value="1"/>
</dbReference>
<sequence>MISINKGFSLIELMWVLAIVGIMLGLVYPRYDAYLKRGYRSEGQAFLIEVAARQERYFAQNNHYFIPEQSNGDLRALGLFEIAQSATKKYRLEITQEAADGGFTLMAWPQFTDLQCGALSLNGLGIKGHNGLEEGVAGCWR</sequence>
<dbReference type="EMBL" id="JAXIVU010000009">
    <property type="protein sequence ID" value="MDY7219553.1"/>
    <property type="molecule type" value="Genomic_DNA"/>
</dbReference>
<dbReference type="SUPFAM" id="SSF54523">
    <property type="entry name" value="Pili subunits"/>
    <property type="match status" value="1"/>
</dbReference>